<organism evidence="1 2">
    <name type="scientific">Kineosporia succinea</name>
    <dbReference type="NCBI Taxonomy" id="84632"/>
    <lineage>
        <taxon>Bacteria</taxon>
        <taxon>Bacillati</taxon>
        <taxon>Actinomycetota</taxon>
        <taxon>Actinomycetes</taxon>
        <taxon>Kineosporiales</taxon>
        <taxon>Kineosporiaceae</taxon>
        <taxon>Kineosporia</taxon>
    </lineage>
</organism>
<proteinExistence type="predicted"/>
<evidence type="ECO:0000313" key="2">
    <source>
        <dbReference type="Proteomes" id="UP001235712"/>
    </source>
</evidence>
<keyword evidence="1" id="KW-0808">Transferase</keyword>
<sequence length="231" mass="26006">MEPPKITSPRPLVIGRIADHLTVQRPGHPLRVGIDGITASGKTTFAAELVRAVRDRGRPVVEVSFDDYHHPRERRHRQGRESADGYYEDAYDTEAVRREVLDRLVTEGVYRPRLRDLATDRPVPEELVRVAPQTVVIAAGSFLQRPELASGWDVIVYLDASFEAARARGVARDTELLGGPERAARLFDERYHAACRRYLAEVDPRAHADVVVGHDDPTHPRLLRIADTPFE</sequence>
<dbReference type="EMBL" id="JAUSQZ010000001">
    <property type="protein sequence ID" value="MDP9827418.1"/>
    <property type="molecule type" value="Genomic_DNA"/>
</dbReference>
<keyword evidence="2" id="KW-1185">Reference proteome</keyword>
<gene>
    <name evidence="1" type="ORF">J2S57_003167</name>
</gene>
<dbReference type="InterPro" id="IPR027417">
    <property type="entry name" value="P-loop_NTPase"/>
</dbReference>
<dbReference type="PANTHER" id="PTHR10285">
    <property type="entry name" value="URIDINE KINASE"/>
    <property type="match status" value="1"/>
</dbReference>
<reference evidence="1 2" key="1">
    <citation type="submission" date="2023-07" db="EMBL/GenBank/DDBJ databases">
        <title>Sequencing the genomes of 1000 actinobacteria strains.</title>
        <authorList>
            <person name="Klenk H.-P."/>
        </authorList>
    </citation>
    <scope>NUCLEOTIDE SEQUENCE [LARGE SCALE GENOMIC DNA]</scope>
    <source>
        <strain evidence="1 2">DSM 44388</strain>
    </source>
</reference>
<dbReference type="GO" id="GO:0004849">
    <property type="term" value="F:uridine kinase activity"/>
    <property type="evidence" value="ECO:0007669"/>
    <property type="project" value="UniProtKB-EC"/>
</dbReference>
<dbReference type="SUPFAM" id="SSF52540">
    <property type="entry name" value="P-loop containing nucleoside triphosphate hydrolases"/>
    <property type="match status" value="1"/>
</dbReference>
<name>A0ABT9P426_9ACTN</name>
<protein>
    <submittedName>
        <fullName evidence="1">Uridine kinase</fullName>
        <ecNumber evidence="1">2.7.1.48</ecNumber>
    </submittedName>
</protein>
<dbReference type="Proteomes" id="UP001235712">
    <property type="component" value="Unassembled WGS sequence"/>
</dbReference>
<keyword evidence="1" id="KW-0418">Kinase</keyword>
<dbReference type="EC" id="2.7.1.48" evidence="1"/>
<comment type="caution">
    <text evidence="1">The sequence shown here is derived from an EMBL/GenBank/DDBJ whole genome shotgun (WGS) entry which is preliminary data.</text>
</comment>
<accession>A0ABT9P426</accession>
<evidence type="ECO:0000313" key="1">
    <source>
        <dbReference type="EMBL" id="MDP9827418.1"/>
    </source>
</evidence>
<dbReference type="RefSeq" id="WP_307243423.1">
    <property type="nucleotide sequence ID" value="NZ_JAUSQZ010000001.1"/>
</dbReference>
<dbReference type="Gene3D" id="3.40.50.300">
    <property type="entry name" value="P-loop containing nucleotide triphosphate hydrolases"/>
    <property type="match status" value="1"/>
</dbReference>